<dbReference type="STRING" id="30069.A0A182YBW8"/>
<dbReference type="InterPro" id="IPR011060">
    <property type="entry name" value="RibuloseP-bd_barrel"/>
</dbReference>
<evidence type="ECO:0000256" key="1">
    <source>
        <dbReference type="ARBA" id="ARBA00006007"/>
    </source>
</evidence>
<evidence type="ECO:0008006" key="4">
    <source>
        <dbReference type="Google" id="ProtNLM"/>
    </source>
</evidence>
<dbReference type="Pfam" id="PF03437">
    <property type="entry name" value="BtpA"/>
    <property type="match status" value="1"/>
</dbReference>
<dbReference type="PIRSF" id="PIRSF005956">
    <property type="entry name" value="BtpA"/>
    <property type="match status" value="1"/>
</dbReference>
<dbReference type="AlphaFoldDB" id="A0A182YBW8"/>
<dbReference type="VEuPathDB" id="VectorBase:ASTEI20_034362"/>
<dbReference type="OMA" id="ENFFDAP"/>
<dbReference type="PANTHER" id="PTHR21381:SF3">
    <property type="entry name" value="SGC REGION PROTEIN SGCQ-RELATED"/>
    <property type="match status" value="1"/>
</dbReference>
<name>A0A182YBW8_ANOST</name>
<reference evidence="3" key="1">
    <citation type="journal article" date="2014" name="Genome Biol.">
        <title>Genome analysis of a major urban malaria vector mosquito, Anopheles stephensi.</title>
        <authorList>
            <person name="Jiang X."/>
            <person name="Peery A."/>
            <person name="Hall A.B."/>
            <person name="Sharma A."/>
            <person name="Chen X.G."/>
            <person name="Waterhouse R.M."/>
            <person name="Komissarov A."/>
            <person name="Riehle M.M."/>
            <person name="Shouche Y."/>
            <person name="Sharakhova M.V."/>
            <person name="Lawson D."/>
            <person name="Pakpour N."/>
            <person name="Arensburger P."/>
            <person name="Davidson V.L."/>
            <person name="Eiglmeier K."/>
            <person name="Emrich S."/>
            <person name="George P."/>
            <person name="Kennedy R.C."/>
            <person name="Mane S.P."/>
            <person name="Maslen G."/>
            <person name="Oringanje C."/>
            <person name="Qi Y."/>
            <person name="Settlage R."/>
            <person name="Tojo M."/>
            <person name="Tubio J.M."/>
            <person name="Unger M.F."/>
            <person name="Wang B."/>
            <person name="Vernick K.D."/>
            <person name="Ribeiro J.M."/>
            <person name="James A.A."/>
            <person name="Michel K."/>
            <person name="Riehle M.A."/>
            <person name="Luckhart S."/>
            <person name="Sharakhov I.V."/>
            <person name="Tu Z."/>
        </authorList>
    </citation>
    <scope>NUCLEOTIDE SEQUENCE [LARGE SCALE GENOMIC DNA]</scope>
    <source>
        <strain evidence="3">Indian</strain>
    </source>
</reference>
<organism evidence="2 3">
    <name type="scientific">Anopheles stephensi</name>
    <name type="common">Indo-Pakistan malaria mosquito</name>
    <dbReference type="NCBI Taxonomy" id="30069"/>
    <lineage>
        <taxon>Eukaryota</taxon>
        <taxon>Metazoa</taxon>
        <taxon>Ecdysozoa</taxon>
        <taxon>Arthropoda</taxon>
        <taxon>Hexapoda</taxon>
        <taxon>Insecta</taxon>
        <taxon>Pterygota</taxon>
        <taxon>Neoptera</taxon>
        <taxon>Endopterygota</taxon>
        <taxon>Diptera</taxon>
        <taxon>Nematocera</taxon>
        <taxon>Culicoidea</taxon>
        <taxon>Culicidae</taxon>
        <taxon>Anophelinae</taxon>
        <taxon>Anopheles</taxon>
    </lineage>
</organism>
<dbReference type="Proteomes" id="UP000076408">
    <property type="component" value="Unassembled WGS sequence"/>
</dbReference>
<keyword evidence="3" id="KW-1185">Reference proteome</keyword>
<dbReference type="EnsemblMetazoa" id="ASTEI05954-RA">
    <property type="protein sequence ID" value="ASTEI05954-PA"/>
    <property type="gene ID" value="ASTEI05954"/>
</dbReference>
<dbReference type="VEuPathDB" id="VectorBase:ASTE008013"/>
<proteinExistence type="inferred from homology"/>
<dbReference type="PANTHER" id="PTHR21381">
    <property type="entry name" value="ZGC:162297"/>
    <property type="match status" value="1"/>
</dbReference>
<protein>
    <recommendedName>
        <fullName evidence="4">BtpA family membrane complex biogenesis protein</fullName>
    </recommendedName>
</protein>
<dbReference type="InterPro" id="IPR005137">
    <property type="entry name" value="BtpA"/>
</dbReference>
<comment type="similarity">
    <text evidence="1">Belongs to the BtpA family.</text>
</comment>
<dbReference type="VEuPathDB" id="VectorBase:ASTEI05954"/>
<sequence length="286" mass="31194">MVRVAWNNRKMAKFLSLFAKPFPIIGMIHVRALPGTPLHKDSMDRIIGAVRDEANIYRECGVDGVLVENMHDIPYMRPSDGVGPEITAAMTRVALAVRETVPDVPCGVQILAGCNREALAVAKACQLQFIRAEGFVFGHMADEGFTDACAGPLLRYRKQIEADDVLVITDIKKKHSSHAITADVSIAETAHAADFFLSDGLIVTGSSTGCSAERVDLQALHGKTTLPLIVGSGLTLDNLHNYWTLAHAAIVGSHFKINGHWNADLCRKRVQAFMDGVETLRRQQPS</sequence>
<reference evidence="2" key="2">
    <citation type="submission" date="2020-05" db="UniProtKB">
        <authorList>
            <consortium name="EnsemblMetazoa"/>
        </authorList>
    </citation>
    <scope>IDENTIFICATION</scope>
    <source>
        <strain evidence="2">Indian</strain>
    </source>
</reference>
<dbReference type="NCBIfam" id="TIGR00259">
    <property type="entry name" value="thylakoid_BtpA"/>
    <property type="match status" value="1"/>
</dbReference>
<accession>A0A182YBW8</accession>
<evidence type="ECO:0000313" key="3">
    <source>
        <dbReference type="Proteomes" id="UP000076408"/>
    </source>
</evidence>
<dbReference type="SUPFAM" id="SSF51366">
    <property type="entry name" value="Ribulose-phoshate binding barrel"/>
    <property type="match status" value="1"/>
</dbReference>
<evidence type="ECO:0000313" key="2">
    <source>
        <dbReference type="EnsemblMetazoa" id="ASTEI05954-PA"/>
    </source>
</evidence>